<feature type="domain" description="POTRA" evidence="11">
    <location>
        <begin position="142"/>
        <end position="210"/>
    </location>
</feature>
<dbReference type="InterPro" id="IPR034746">
    <property type="entry name" value="POTRA"/>
</dbReference>
<name>A0ABW5AGZ5_9BRAD</name>
<comment type="similarity">
    <text evidence="9">Belongs to the FtsQ/DivIB family. FtsQ subfamily.</text>
</comment>
<evidence type="ECO:0000256" key="3">
    <source>
        <dbReference type="ARBA" id="ARBA00022519"/>
    </source>
</evidence>
<sequence length="360" mass="38729">MDGGGRVFEPLTGRTPGGSTRPRAGAKSGFNFGIWFGAKAGAKAGGKPRDKYSVNRAARRRRPSARRPEGRFASFGPLAAIERRIDQVVALAERWPRWGGAAATAAIILSSIGFGVVRGDHLPVVLGAVADVRDMAANAVGFRITGVALTGHKHLSRDEVLAIAGITGRSSLLFLDAADARARLRANPWVAEATVQKLYPDRVAIEIVERQAFALWQKDGQVHVIADDGTVLEAYVSRGVMALPFVVGTGADTRARAFLGALDRHPGLRDQVAAAVLVAERRWNLKLKNGIDVRLPETEVPRALDQLAALEQDKKLLSRDIVMIDLRLPDRVTVRLSDGAFQAREEAQKAKKPKPKGGAA</sequence>
<dbReference type="PROSITE" id="PS51779">
    <property type="entry name" value="POTRA"/>
    <property type="match status" value="1"/>
</dbReference>
<dbReference type="Pfam" id="PF03799">
    <property type="entry name" value="FtsQ_DivIB_C"/>
    <property type="match status" value="1"/>
</dbReference>
<dbReference type="PANTHER" id="PTHR35851:SF1">
    <property type="entry name" value="CELL DIVISION PROTEIN FTSQ"/>
    <property type="match status" value="1"/>
</dbReference>
<keyword evidence="5 9" id="KW-0812">Transmembrane</keyword>
<dbReference type="GO" id="GO:0051301">
    <property type="term" value="P:cell division"/>
    <property type="evidence" value="ECO:0007669"/>
    <property type="project" value="UniProtKB-KW"/>
</dbReference>
<dbReference type="InterPro" id="IPR005548">
    <property type="entry name" value="Cell_div_FtsQ/DivIB_C"/>
</dbReference>
<dbReference type="PANTHER" id="PTHR35851">
    <property type="entry name" value="CELL DIVISION PROTEIN FTSQ"/>
    <property type="match status" value="1"/>
</dbReference>
<evidence type="ECO:0000256" key="5">
    <source>
        <dbReference type="ARBA" id="ARBA00022692"/>
    </source>
</evidence>
<organism evidence="12 13">
    <name type="scientific">Rhodoplanes azumiensis</name>
    <dbReference type="NCBI Taxonomy" id="1897628"/>
    <lineage>
        <taxon>Bacteria</taxon>
        <taxon>Pseudomonadati</taxon>
        <taxon>Pseudomonadota</taxon>
        <taxon>Alphaproteobacteria</taxon>
        <taxon>Hyphomicrobiales</taxon>
        <taxon>Nitrobacteraceae</taxon>
        <taxon>Rhodoplanes</taxon>
    </lineage>
</organism>
<comment type="function">
    <text evidence="9">Essential cell division protein.</text>
</comment>
<dbReference type="InterPro" id="IPR026579">
    <property type="entry name" value="FtsQ"/>
</dbReference>
<evidence type="ECO:0000256" key="6">
    <source>
        <dbReference type="ARBA" id="ARBA00022989"/>
    </source>
</evidence>
<comment type="subcellular location">
    <subcellularLocation>
        <location evidence="9">Cell inner membrane</location>
        <topology evidence="9">Single-pass type II membrane protein</topology>
    </subcellularLocation>
    <subcellularLocation>
        <location evidence="1">Membrane</location>
    </subcellularLocation>
    <text evidence="9">Localizes to the division septum.</text>
</comment>
<gene>
    <name evidence="9" type="primary">ftsQ</name>
    <name evidence="12" type="ORF">ACFSOX_08670</name>
</gene>
<dbReference type="Gene3D" id="3.10.20.310">
    <property type="entry name" value="membrane protein fhac"/>
    <property type="match status" value="1"/>
</dbReference>
<dbReference type="Gene3D" id="3.40.50.11690">
    <property type="entry name" value="Cell division protein FtsQ/DivIB"/>
    <property type="match status" value="1"/>
</dbReference>
<evidence type="ECO:0000259" key="11">
    <source>
        <dbReference type="PROSITE" id="PS51779"/>
    </source>
</evidence>
<dbReference type="HAMAP" id="MF_00911">
    <property type="entry name" value="FtsQ_subfam"/>
    <property type="match status" value="1"/>
</dbReference>
<dbReference type="InterPro" id="IPR013685">
    <property type="entry name" value="POTRA_FtsQ_type"/>
</dbReference>
<evidence type="ECO:0000256" key="1">
    <source>
        <dbReference type="ARBA" id="ARBA00004370"/>
    </source>
</evidence>
<keyword evidence="8 9" id="KW-0131">Cell cycle</keyword>
<evidence type="ECO:0000313" key="13">
    <source>
        <dbReference type="Proteomes" id="UP001597314"/>
    </source>
</evidence>
<evidence type="ECO:0000256" key="9">
    <source>
        <dbReference type="HAMAP-Rule" id="MF_00911"/>
    </source>
</evidence>
<evidence type="ECO:0000256" key="7">
    <source>
        <dbReference type="ARBA" id="ARBA00023136"/>
    </source>
</evidence>
<feature type="region of interest" description="Disordered" evidence="10">
    <location>
        <begin position="41"/>
        <end position="70"/>
    </location>
</feature>
<evidence type="ECO:0000313" key="12">
    <source>
        <dbReference type="EMBL" id="MFD2182223.1"/>
    </source>
</evidence>
<dbReference type="Pfam" id="PF08478">
    <property type="entry name" value="POTRA_1"/>
    <property type="match status" value="1"/>
</dbReference>
<protein>
    <recommendedName>
        <fullName evidence="9">Cell division protein FtsQ</fullName>
    </recommendedName>
</protein>
<evidence type="ECO:0000256" key="2">
    <source>
        <dbReference type="ARBA" id="ARBA00022475"/>
    </source>
</evidence>
<evidence type="ECO:0000256" key="4">
    <source>
        <dbReference type="ARBA" id="ARBA00022618"/>
    </source>
</evidence>
<reference evidence="13" key="1">
    <citation type="journal article" date="2019" name="Int. J. Syst. Evol. Microbiol.">
        <title>The Global Catalogue of Microorganisms (GCM) 10K type strain sequencing project: providing services to taxonomists for standard genome sequencing and annotation.</title>
        <authorList>
            <consortium name="The Broad Institute Genomics Platform"/>
            <consortium name="The Broad Institute Genome Sequencing Center for Infectious Disease"/>
            <person name="Wu L."/>
            <person name="Ma J."/>
        </authorList>
    </citation>
    <scope>NUCLEOTIDE SEQUENCE [LARGE SCALE GENOMIC DNA]</scope>
    <source>
        <strain evidence="13">CGMCC 1.6774</strain>
    </source>
</reference>
<keyword evidence="6 9" id="KW-1133">Transmembrane helix</keyword>
<feature type="region of interest" description="Disordered" evidence="10">
    <location>
        <begin position="1"/>
        <end position="26"/>
    </location>
</feature>
<dbReference type="RefSeq" id="WP_378477404.1">
    <property type="nucleotide sequence ID" value="NZ_JBHUIW010000007.1"/>
</dbReference>
<keyword evidence="3 9" id="KW-0997">Cell inner membrane</keyword>
<dbReference type="EMBL" id="JBHUIW010000007">
    <property type="protein sequence ID" value="MFD2182223.1"/>
    <property type="molecule type" value="Genomic_DNA"/>
</dbReference>
<accession>A0ABW5AGZ5</accession>
<comment type="caution">
    <text evidence="12">The sequence shown here is derived from an EMBL/GenBank/DDBJ whole genome shotgun (WGS) entry which is preliminary data.</text>
</comment>
<dbReference type="InterPro" id="IPR045335">
    <property type="entry name" value="FtsQ_C_sf"/>
</dbReference>
<proteinExistence type="inferred from homology"/>
<dbReference type="Proteomes" id="UP001597314">
    <property type="component" value="Unassembled WGS sequence"/>
</dbReference>
<keyword evidence="13" id="KW-1185">Reference proteome</keyword>
<evidence type="ECO:0000256" key="8">
    <source>
        <dbReference type="ARBA" id="ARBA00023306"/>
    </source>
</evidence>
<keyword evidence="7 9" id="KW-0472">Membrane</keyword>
<evidence type="ECO:0000256" key="10">
    <source>
        <dbReference type="SAM" id="MobiDB-lite"/>
    </source>
</evidence>
<keyword evidence="2 9" id="KW-1003">Cell membrane</keyword>
<keyword evidence="4 9" id="KW-0132">Cell division</keyword>